<dbReference type="InParanoid" id="I4YG88"/>
<dbReference type="InterPro" id="IPR007219">
    <property type="entry name" value="XnlR_reg_dom"/>
</dbReference>
<keyword evidence="7" id="KW-1185">Reference proteome</keyword>
<evidence type="ECO:0000256" key="1">
    <source>
        <dbReference type="ARBA" id="ARBA00004123"/>
    </source>
</evidence>
<dbReference type="InterPro" id="IPR036864">
    <property type="entry name" value="Zn2-C6_fun-type_DNA-bd_sf"/>
</dbReference>
<dbReference type="Pfam" id="PF04082">
    <property type="entry name" value="Fungal_trans"/>
    <property type="match status" value="1"/>
</dbReference>
<dbReference type="GO" id="GO:0008270">
    <property type="term" value="F:zinc ion binding"/>
    <property type="evidence" value="ECO:0007669"/>
    <property type="project" value="InterPro"/>
</dbReference>
<keyword evidence="2" id="KW-0479">Metal-binding</keyword>
<dbReference type="AlphaFoldDB" id="I4YG88"/>
<evidence type="ECO:0000256" key="3">
    <source>
        <dbReference type="ARBA" id="ARBA00023242"/>
    </source>
</evidence>
<evidence type="ECO:0000256" key="2">
    <source>
        <dbReference type="ARBA" id="ARBA00022723"/>
    </source>
</evidence>
<dbReference type="CDD" id="cd00067">
    <property type="entry name" value="GAL4"/>
    <property type="match status" value="1"/>
</dbReference>
<dbReference type="KEGG" id="wse:WALSEDRAFT_59710"/>
<gene>
    <name evidence="6" type="ORF">WALSEDRAFT_59710</name>
</gene>
<feature type="domain" description="Zn(2)-C6 fungal-type" evidence="5">
    <location>
        <begin position="25"/>
        <end position="54"/>
    </location>
</feature>
<dbReference type="CDD" id="cd12148">
    <property type="entry name" value="fungal_TF_MHR"/>
    <property type="match status" value="1"/>
</dbReference>
<evidence type="ECO:0000313" key="7">
    <source>
        <dbReference type="Proteomes" id="UP000005242"/>
    </source>
</evidence>
<dbReference type="InterPro" id="IPR050613">
    <property type="entry name" value="Sec_Metabolite_Reg"/>
</dbReference>
<dbReference type="RefSeq" id="XP_006957021.1">
    <property type="nucleotide sequence ID" value="XM_006956959.1"/>
</dbReference>
<dbReference type="PANTHER" id="PTHR31001">
    <property type="entry name" value="UNCHARACTERIZED TRANSCRIPTIONAL REGULATORY PROTEIN"/>
    <property type="match status" value="1"/>
</dbReference>
<dbReference type="GO" id="GO:0000981">
    <property type="term" value="F:DNA-binding transcription factor activity, RNA polymerase II-specific"/>
    <property type="evidence" value="ECO:0007669"/>
    <property type="project" value="InterPro"/>
</dbReference>
<feature type="compositionally biased region" description="Basic and acidic residues" evidence="4">
    <location>
        <begin position="728"/>
        <end position="737"/>
    </location>
</feature>
<protein>
    <recommendedName>
        <fullName evidence="5">Zn(2)-C6 fungal-type domain-containing protein</fullName>
    </recommendedName>
</protein>
<dbReference type="eggNOG" id="ENOG502RYE1">
    <property type="taxonomic scope" value="Eukaryota"/>
</dbReference>
<dbReference type="SMART" id="SM00066">
    <property type="entry name" value="GAL4"/>
    <property type="match status" value="1"/>
</dbReference>
<evidence type="ECO:0000313" key="6">
    <source>
        <dbReference type="EMBL" id="EIM22980.1"/>
    </source>
</evidence>
<dbReference type="PANTHER" id="PTHR31001:SF56">
    <property type="entry name" value="ZN(2)-C6 FUNGAL-TYPE DOMAIN-CONTAINING PROTEIN"/>
    <property type="match status" value="1"/>
</dbReference>
<reference evidence="6 7" key="1">
    <citation type="journal article" date="2012" name="Fungal Genet. Biol.">
        <title>The genome of the xerotolerant mold Wallemia sebi reveals adaptations to osmotic stress and suggests cryptic sexual reproduction.</title>
        <authorList>
            <person name="Padamsee M."/>
            <person name="Kumar T.K.A."/>
            <person name="Riley R."/>
            <person name="Binder M."/>
            <person name="Boyd A."/>
            <person name="Calvo A.M."/>
            <person name="Furukawa K."/>
            <person name="Hesse C."/>
            <person name="Hohmann S."/>
            <person name="James T.Y."/>
            <person name="LaButti K."/>
            <person name="Lapidus A."/>
            <person name="Lindquist E."/>
            <person name="Lucas S."/>
            <person name="Miller K."/>
            <person name="Shantappa S."/>
            <person name="Grigoriev I.V."/>
            <person name="Hibbett D.S."/>
            <person name="McLaughlin D.J."/>
            <person name="Spatafora J.W."/>
            <person name="Aime M.C."/>
        </authorList>
    </citation>
    <scope>NUCLEOTIDE SEQUENCE [LARGE SCALE GENOMIC DNA]</scope>
    <source>
        <strain evidence="7">ATCC MYA-4683 / CBS 633.66</strain>
    </source>
</reference>
<name>I4YG88_WALMC</name>
<evidence type="ECO:0000259" key="5">
    <source>
        <dbReference type="PROSITE" id="PS50048"/>
    </source>
</evidence>
<dbReference type="GO" id="GO:0003677">
    <property type="term" value="F:DNA binding"/>
    <property type="evidence" value="ECO:0007669"/>
    <property type="project" value="InterPro"/>
</dbReference>
<dbReference type="GeneID" id="18473510"/>
<dbReference type="Proteomes" id="UP000005242">
    <property type="component" value="Unassembled WGS sequence"/>
</dbReference>
<keyword evidence="3" id="KW-0539">Nucleus</keyword>
<dbReference type="OMA" id="VSSHEMA"/>
<dbReference type="InterPro" id="IPR001138">
    <property type="entry name" value="Zn2Cys6_DnaBD"/>
</dbReference>
<dbReference type="SMART" id="SM00906">
    <property type="entry name" value="Fungal_trans"/>
    <property type="match status" value="1"/>
</dbReference>
<feature type="region of interest" description="Disordered" evidence="4">
    <location>
        <begin position="709"/>
        <end position="742"/>
    </location>
</feature>
<dbReference type="SUPFAM" id="SSF57701">
    <property type="entry name" value="Zn2/Cys6 DNA-binding domain"/>
    <property type="match status" value="1"/>
</dbReference>
<dbReference type="Gene3D" id="4.10.240.10">
    <property type="entry name" value="Zn(2)-C6 fungal-type DNA-binding domain"/>
    <property type="match status" value="1"/>
</dbReference>
<organism evidence="6 7">
    <name type="scientific">Wallemia mellicola (strain ATCC MYA-4683 / CBS 633.66)</name>
    <name type="common">Wallemia sebi (CBS 633.66)</name>
    <dbReference type="NCBI Taxonomy" id="671144"/>
    <lineage>
        <taxon>Eukaryota</taxon>
        <taxon>Fungi</taxon>
        <taxon>Dikarya</taxon>
        <taxon>Basidiomycota</taxon>
        <taxon>Wallemiomycotina</taxon>
        <taxon>Wallemiomycetes</taxon>
        <taxon>Wallemiales</taxon>
        <taxon>Wallemiaceae</taxon>
        <taxon>Wallemia</taxon>
    </lineage>
</organism>
<evidence type="ECO:0000256" key="4">
    <source>
        <dbReference type="SAM" id="MobiDB-lite"/>
    </source>
</evidence>
<dbReference type="STRING" id="671144.I4YG88"/>
<dbReference type="GO" id="GO:0005634">
    <property type="term" value="C:nucleus"/>
    <property type="evidence" value="ECO:0007669"/>
    <property type="project" value="UniProtKB-SubCell"/>
</dbReference>
<comment type="subcellular location">
    <subcellularLocation>
        <location evidence="1">Nucleus</location>
    </subcellularLocation>
</comment>
<dbReference type="HOGENOM" id="CLU_007340_4_3_1"/>
<dbReference type="PROSITE" id="PS50048">
    <property type="entry name" value="ZN2_CY6_FUNGAL_2"/>
    <property type="match status" value="1"/>
</dbReference>
<proteinExistence type="predicted"/>
<feature type="region of interest" description="Disordered" evidence="4">
    <location>
        <begin position="162"/>
        <end position="189"/>
    </location>
</feature>
<dbReference type="EMBL" id="JH668226">
    <property type="protein sequence ID" value="EIM22980.1"/>
    <property type="molecule type" value="Genomic_DNA"/>
</dbReference>
<dbReference type="PROSITE" id="PS00463">
    <property type="entry name" value="ZN2_CY6_FUNGAL_1"/>
    <property type="match status" value="1"/>
</dbReference>
<sequence>MDNMYQSINDKDKVNQKKRSRQLLSCGECRRLKLKCDRVWPCSSCKKRGCAAICPEGTLKGGTMSRNALVSNTASLLSRIEQLENALKNVGEIVPPPTEPIISSAAYAFNSPPPLQEQSFQEEDFAESFGSLTLGISGQARYVGPSAGSEWLQNEDAISDEDLESERRNESSPNFQDSPNTPPSDFPFPGATNQSVVEEIWRQLPPIETARHLSNKYWDYDSCLYYVVPREIFDEDFEIIYQGLIDVKFAHQLARLYMILAIGLHCDVYAPFGHPDCHKYYCSAKTLLNASDFMTKCSLATAQTLHLMGSYLLNRNRISGADSYWPLLGVQMRIIQAMGLHRDGGRWGFDARQLNERRRTFWECHTIDVFQSICFGRPYSTHARHIDCDFPIDEEARNFHTGGKDEGYGFHTLKFKLVKHLCRISDDIYGVNPPPYETVIHVDRGIREFDKNIPSHLRCKAASLVRNSSNYPIEEEDSNNISDKLALQQHTLALNVNECLLYLNRRYFAHALKTHPEDPLRSSFAQSYIAVMECCRVIVALVRSIHTLLPELSTRYWYFFHHLFSCGVCAAASCMLSPGSSMAAEAWKDLNEIIELCALPTAGKRANAFVPRLTQLREKALDRRKAHLESRVMIGNKEEQENEEDHLVLLGLGSRVVKKGHKPHVTIPSRARSYSTQYNLAGGNAQYNQPGIYSPSSDKGVPAKSFNEYAAISPEDENSRSKSRRRSRFENTSRNDNDAFINSPSFNGNFTFQAPNANDPVYEALLQTSSGTNSTEMFNSLWDFSNNNKPIPDLNSTNDNLNTSLNNVPIDPFFTGMNAVNNNWTETNERNQGDGRHNDADWSNIINSMGF</sequence>
<accession>I4YG88</accession>
<dbReference type="OrthoDB" id="424974at2759"/>
<dbReference type="GO" id="GO:0006351">
    <property type="term" value="P:DNA-templated transcription"/>
    <property type="evidence" value="ECO:0007669"/>
    <property type="project" value="InterPro"/>
</dbReference>